<feature type="compositionally biased region" description="Polar residues" evidence="1">
    <location>
        <begin position="338"/>
        <end position="384"/>
    </location>
</feature>
<accession>A0A6J2RHM7</accession>
<feature type="compositionally biased region" description="Basic and acidic residues" evidence="1">
    <location>
        <begin position="537"/>
        <end position="546"/>
    </location>
</feature>
<feature type="compositionally biased region" description="Pro residues" evidence="1">
    <location>
        <begin position="320"/>
        <end position="336"/>
    </location>
</feature>
<sequence length="608" mass="67108">MGEVRSPGKMEVPLKAQRKCDNYCETKTGSSYPQLPKRTNSPDGNQLWRPGQSLWSLIAEHVPGSDLPKIHTELGFSLVDMCTEVHTEAEMWHKMWQDNQQGNNSSRKGTPLPLADPPAIKELVRAEVKMLLQTLRERASRAGRNGEELLFRYKPQTVDYALSHLDSCYRNCSNLGDTDNVGRPSSQCSVQSTAEDEIEAMRDKLNATDIDQVVDRLRSILIEECEALDSLVKHFKGNIKQKLWTRCEFDTPEPTLAELRELRGAIQMDLEIYPSSLAASLPASSPLPLKELKSEFRLAAGQRVSDETLPALSSTTALKPHPPPPLCQPRPPPGAPPSKTSASVKVNNSYSVSRTHGQHRCTSAPTGPRKTQTPICNRITSSGHVKQHFPSSLPEHDSASLHCRTPTSSPSFQIKTPRNSPDQEAHPSSHRSIHSQRRKIDSSPQTERNSSPNTNSVPSSSHCDAGSYSSNADYSLSTTGRSKTQNGREISTCGGSLWPTTVPTDDDTRKSSSQSLQSETGISPTQTGRRKSNNGIDRNKNGHLGKDVTQQQSPVDTSTNRTSVWKNRQLFSSPKRPLEGVTSQSQSVQRTQTELEFYQPVPPARVST</sequence>
<dbReference type="RefSeq" id="XP_029309746.1">
    <property type="nucleotide sequence ID" value="XM_029453886.1"/>
</dbReference>
<feature type="region of interest" description="Disordered" evidence="1">
    <location>
        <begin position="25"/>
        <end position="47"/>
    </location>
</feature>
<gene>
    <name evidence="3" type="primary">ccdc24</name>
</gene>
<dbReference type="OrthoDB" id="6022633at2759"/>
<dbReference type="GeneID" id="115022788"/>
<keyword evidence="2" id="KW-1185">Reference proteome</keyword>
<evidence type="ECO:0000256" key="1">
    <source>
        <dbReference type="SAM" id="MobiDB-lite"/>
    </source>
</evidence>
<dbReference type="Proteomes" id="UP000504630">
    <property type="component" value="Chromosome 17"/>
</dbReference>
<dbReference type="PANTHER" id="PTHR28601">
    <property type="entry name" value="COILED-COIL DOMAIN-CONTAINING PROTEIN 24"/>
    <property type="match status" value="1"/>
</dbReference>
<dbReference type="AlphaFoldDB" id="A0A6J2RHM7"/>
<dbReference type="PANTHER" id="PTHR28601:SF1">
    <property type="entry name" value="COILED-COIL DOMAIN-CONTAINING PROTEIN 24"/>
    <property type="match status" value="1"/>
</dbReference>
<dbReference type="InterPro" id="IPR031367">
    <property type="entry name" value="CCDC24"/>
</dbReference>
<dbReference type="KEGG" id="cgob:115022788"/>
<name>A0A6J2RHM7_COTGO</name>
<feature type="compositionally biased region" description="Low complexity" evidence="1">
    <location>
        <begin position="449"/>
        <end position="461"/>
    </location>
</feature>
<feature type="compositionally biased region" description="Low complexity" evidence="1">
    <location>
        <begin position="581"/>
        <end position="592"/>
    </location>
</feature>
<feature type="region of interest" description="Disordered" evidence="1">
    <location>
        <begin position="314"/>
        <end position="608"/>
    </location>
</feature>
<feature type="compositionally biased region" description="Polar residues" evidence="1">
    <location>
        <begin position="467"/>
        <end position="489"/>
    </location>
</feature>
<feature type="compositionally biased region" description="Polar residues" evidence="1">
    <location>
        <begin position="548"/>
        <end position="572"/>
    </location>
</feature>
<evidence type="ECO:0000313" key="2">
    <source>
        <dbReference type="Proteomes" id="UP000504630"/>
    </source>
</evidence>
<protein>
    <submittedName>
        <fullName evidence="3">Coiled-coil domain-containing protein 24</fullName>
    </submittedName>
</protein>
<dbReference type="CTD" id="149473"/>
<organism evidence="2 3">
    <name type="scientific">Cottoperca gobio</name>
    <name type="common">Frogmouth</name>
    <name type="synonym">Aphritis gobio</name>
    <dbReference type="NCBI Taxonomy" id="56716"/>
    <lineage>
        <taxon>Eukaryota</taxon>
        <taxon>Metazoa</taxon>
        <taxon>Chordata</taxon>
        <taxon>Craniata</taxon>
        <taxon>Vertebrata</taxon>
        <taxon>Euteleostomi</taxon>
        <taxon>Actinopterygii</taxon>
        <taxon>Neopterygii</taxon>
        <taxon>Teleostei</taxon>
        <taxon>Neoteleostei</taxon>
        <taxon>Acanthomorphata</taxon>
        <taxon>Eupercaria</taxon>
        <taxon>Perciformes</taxon>
        <taxon>Notothenioidei</taxon>
        <taxon>Bovichtidae</taxon>
        <taxon>Cottoperca</taxon>
    </lineage>
</organism>
<dbReference type="Pfam" id="PF15669">
    <property type="entry name" value="CCDC24"/>
    <property type="match status" value="1"/>
</dbReference>
<feature type="compositionally biased region" description="Basic residues" evidence="1">
    <location>
        <begin position="428"/>
        <end position="437"/>
    </location>
</feature>
<feature type="compositionally biased region" description="Polar residues" evidence="1">
    <location>
        <begin position="25"/>
        <end position="44"/>
    </location>
</feature>
<evidence type="ECO:0000313" key="3">
    <source>
        <dbReference type="RefSeq" id="XP_029309746.1"/>
    </source>
</evidence>
<proteinExistence type="predicted"/>
<reference evidence="3" key="1">
    <citation type="submission" date="2025-08" db="UniProtKB">
        <authorList>
            <consortium name="RefSeq"/>
        </authorList>
    </citation>
    <scope>IDENTIFICATION</scope>
</reference>
<feature type="compositionally biased region" description="Polar residues" evidence="1">
    <location>
        <begin position="511"/>
        <end position="527"/>
    </location>
</feature>
<dbReference type="InParanoid" id="A0A6J2RHM7"/>
<feature type="compositionally biased region" description="Polar residues" evidence="1">
    <location>
        <begin position="405"/>
        <end position="420"/>
    </location>
</feature>